<evidence type="ECO:0000313" key="2">
    <source>
        <dbReference type="EMBL" id="SFD63252.1"/>
    </source>
</evidence>
<dbReference type="EMBL" id="FOMS01000002">
    <property type="protein sequence ID" value="SFD63252.1"/>
    <property type="molecule type" value="Genomic_DNA"/>
</dbReference>
<protein>
    <submittedName>
        <fullName evidence="2">Uncharacterized protein</fullName>
    </submittedName>
</protein>
<dbReference type="RefSeq" id="WP_149754454.1">
    <property type="nucleotide sequence ID" value="NZ_FOMS01000002.1"/>
</dbReference>
<feature type="signal peptide" evidence="1">
    <location>
        <begin position="1"/>
        <end position="18"/>
    </location>
</feature>
<evidence type="ECO:0000256" key="1">
    <source>
        <dbReference type="SAM" id="SignalP"/>
    </source>
</evidence>
<feature type="chain" id="PRO_5009301848" evidence="1">
    <location>
        <begin position="19"/>
        <end position="305"/>
    </location>
</feature>
<keyword evidence="1" id="KW-0732">Signal</keyword>
<reference evidence="2 3" key="1">
    <citation type="submission" date="2016-10" db="EMBL/GenBank/DDBJ databases">
        <authorList>
            <person name="Varghese N."/>
            <person name="Submissions S."/>
        </authorList>
    </citation>
    <scope>NUCLEOTIDE SEQUENCE [LARGE SCALE GENOMIC DNA]</scope>
    <source>
        <strain evidence="3">YIM D21,KCTC 23444,ACCC 10710</strain>
    </source>
</reference>
<dbReference type="OrthoDB" id="7812761at2"/>
<keyword evidence="3" id="KW-1185">Reference proteome</keyword>
<name>A0A1I1TXD5_9RHOB</name>
<proteinExistence type="predicted"/>
<evidence type="ECO:0000313" key="3">
    <source>
        <dbReference type="Proteomes" id="UP000325289"/>
    </source>
</evidence>
<organism evidence="2 3">
    <name type="scientific">Roseivivax sediminis</name>
    <dbReference type="NCBI Taxonomy" id="936889"/>
    <lineage>
        <taxon>Bacteria</taxon>
        <taxon>Pseudomonadati</taxon>
        <taxon>Pseudomonadota</taxon>
        <taxon>Alphaproteobacteria</taxon>
        <taxon>Rhodobacterales</taxon>
        <taxon>Roseobacteraceae</taxon>
        <taxon>Roseivivax</taxon>
    </lineage>
</organism>
<dbReference type="AlphaFoldDB" id="A0A1I1TXD5"/>
<sequence>MLRSVLALVFLMSTASDAASGRDTVLQMARKGWVYELRTTMIGRDMSIPVRINGRDMAGAAICVVGEAPNRQTRAVLDEFRALMRDASGKTLPMRYAGPSARACGTGRTVILRLYSRRPPNAALTDDLHWMNEVLKLGLPTGRSYMAVSPAMAQTFFGRRGSGTHLMVKQAASNAVTRTERAFYRSILIEELFQSFTFGMDILHFDRDAAFLSKLEEYPTNLMDLPWESRMFMEGILNSNPTGLCAFDVFMLHAVASSPVEETNDAAFLDFIDARYEALTDRTRTTLANADFEMLFDPECVIPFD</sequence>
<dbReference type="Proteomes" id="UP000325289">
    <property type="component" value="Unassembled WGS sequence"/>
</dbReference>
<gene>
    <name evidence="2" type="ORF">SAMN04515678_10228</name>
</gene>
<accession>A0A1I1TXD5</accession>